<comment type="caution">
    <text evidence="2">The sequence shown here is derived from an EMBL/GenBank/DDBJ whole genome shotgun (WGS) entry which is preliminary data.</text>
</comment>
<dbReference type="Proteomes" id="UP001233999">
    <property type="component" value="Unassembled WGS sequence"/>
</dbReference>
<feature type="non-terminal residue" evidence="2">
    <location>
        <position position="1"/>
    </location>
</feature>
<name>A0AAD8A510_DIPPU</name>
<protein>
    <submittedName>
        <fullName evidence="2">Uncharacterized protein</fullName>
    </submittedName>
</protein>
<keyword evidence="3" id="KW-1185">Reference proteome</keyword>
<organism evidence="2 3">
    <name type="scientific">Diploptera punctata</name>
    <name type="common">Pacific beetle cockroach</name>
    <dbReference type="NCBI Taxonomy" id="6984"/>
    <lineage>
        <taxon>Eukaryota</taxon>
        <taxon>Metazoa</taxon>
        <taxon>Ecdysozoa</taxon>
        <taxon>Arthropoda</taxon>
        <taxon>Hexapoda</taxon>
        <taxon>Insecta</taxon>
        <taxon>Pterygota</taxon>
        <taxon>Neoptera</taxon>
        <taxon>Polyneoptera</taxon>
        <taxon>Dictyoptera</taxon>
        <taxon>Blattodea</taxon>
        <taxon>Blaberoidea</taxon>
        <taxon>Blaberidae</taxon>
        <taxon>Diplopterinae</taxon>
        <taxon>Diploptera</taxon>
    </lineage>
</organism>
<reference evidence="2" key="1">
    <citation type="journal article" date="2023" name="IScience">
        <title>Live-bearing cockroach genome reveals convergent evolutionary mechanisms linked to viviparity in insects and beyond.</title>
        <authorList>
            <person name="Fouks B."/>
            <person name="Harrison M.C."/>
            <person name="Mikhailova A.A."/>
            <person name="Marchal E."/>
            <person name="English S."/>
            <person name="Carruthers M."/>
            <person name="Jennings E.C."/>
            <person name="Chiamaka E.L."/>
            <person name="Frigard R.A."/>
            <person name="Pippel M."/>
            <person name="Attardo G.M."/>
            <person name="Benoit J.B."/>
            <person name="Bornberg-Bauer E."/>
            <person name="Tobe S.S."/>
        </authorList>
    </citation>
    <scope>NUCLEOTIDE SEQUENCE</scope>
    <source>
        <strain evidence="2">Stay&amp;Tobe</strain>
    </source>
</reference>
<accession>A0AAD8A510</accession>
<evidence type="ECO:0000313" key="3">
    <source>
        <dbReference type="Proteomes" id="UP001233999"/>
    </source>
</evidence>
<dbReference type="AlphaFoldDB" id="A0AAD8A510"/>
<reference evidence="2" key="2">
    <citation type="submission" date="2023-05" db="EMBL/GenBank/DDBJ databases">
        <authorList>
            <person name="Fouks B."/>
        </authorList>
    </citation>
    <scope>NUCLEOTIDE SEQUENCE</scope>
    <source>
        <strain evidence="2">Stay&amp;Tobe</strain>
        <tissue evidence="2">Testes</tissue>
    </source>
</reference>
<sequence length="55" mass="6250">GTKWIHVKSVGEARPMSGSLQNDRHNEESTVMTRTEDGNDVSRYCSSVLKKHRCM</sequence>
<feature type="non-terminal residue" evidence="2">
    <location>
        <position position="55"/>
    </location>
</feature>
<evidence type="ECO:0000313" key="2">
    <source>
        <dbReference type="EMBL" id="KAJ9592473.1"/>
    </source>
</evidence>
<gene>
    <name evidence="2" type="ORF">L9F63_015889</name>
</gene>
<evidence type="ECO:0000256" key="1">
    <source>
        <dbReference type="SAM" id="MobiDB-lite"/>
    </source>
</evidence>
<feature type="region of interest" description="Disordered" evidence="1">
    <location>
        <begin position="1"/>
        <end position="35"/>
    </location>
</feature>
<dbReference type="EMBL" id="JASPKZ010003835">
    <property type="protein sequence ID" value="KAJ9592473.1"/>
    <property type="molecule type" value="Genomic_DNA"/>
</dbReference>
<proteinExistence type="predicted"/>